<sequence>MIYDDLQLIKKKLALDGYESPSQLVRMDEEDEDDLHRDHDEDLTEINEKIEQELEQYIDQQQTKKEET</sequence>
<dbReference type="Proteomes" id="UP001595715">
    <property type="component" value="Unassembled WGS sequence"/>
</dbReference>
<evidence type="ECO:0000313" key="2">
    <source>
        <dbReference type="EMBL" id="MFC4102486.1"/>
    </source>
</evidence>
<gene>
    <name evidence="2" type="ORF">ACFOZ8_22975</name>
</gene>
<proteinExistence type="predicted"/>
<name>A0ABV8K920_9BACL</name>
<keyword evidence="3" id="KW-1185">Reference proteome</keyword>
<evidence type="ECO:0000313" key="3">
    <source>
        <dbReference type="Proteomes" id="UP001595715"/>
    </source>
</evidence>
<organism evidence="2 3">
    <name type="scientific">Paenibacillus xanthanilyticus</name>
    <dbReference type="NCBI Taxonomy" id="1783531"/>
    <lineage>
        <taxon>Bacteria</taxon>
        <taxon>Bacillati</taxon>
        <taxon>Bacillota</taxon>
        <taxon>Bacilli</taxon>
        <taxon>Bacillales</taxon>
        <taxon>Paenibacillaceae</taxon>
        <taxon>Paenibacillus</taxon>
    </lineage>
</organism>
<keyword evidence="1" id="KW-0175">Coiled coil</keyword>
<accession>A0ABV8K920</accession>
<comment type="caution">
    <text evidence="2">The sequence shown here is derived from an EMBL/GenBank/DDBJ whole genome shotgun (WGS) entry which is preliminary data.</text>
</comment>
<evidence type="ECO:0000256" key="1">
    <source>
        <dbReference type="SAM" id="Coils"/>
    </source>
</evidence>
<dbReference type="EMBL" id="JBHSAM010000033">
    <property type="protein sequence ID" value="MFC4102486.1"/>
    <property type="molecule type" value="Genomic_DNA"/>
</dbReference>
<reference evidence="3" key="1">
    <citation type="journal article" date="2019" name="Int. J. Syst. Evol. Microbiol.">
        <title>The Global Catalogue of Microorganisms (GCM) 10K type strain sequencing project: providing services to taxonomists for standard genome sequencing and annotation.</title>
        <authorList>
            <consortium name="The Broad Institute Genomics Platform"/>
            <consortium name="The Broad Institute Genome Sequencing Center for Infectious Disease"/>
            <person name="Wu L."/>
            <person name="Ma J."/>
        </authorList>
    </citation>
    <scope>NUCLEOTIDE SEQUENCE [LARGE SCALE GENOMIC DNA]</scope>
    <source>
        <strain evidence="3">IBRC-M 10987</strain>
    </source>
</reference>
<feature type="coiled-coil region" evidence="1">
    <location>
        <begin position="36"/>
        <end position="67"/>
    </location>
</feature>
<protein>
    <submittedName>
        <fullName evidence="2">Uncharacterized protein</fullName>
    </submittedName>
</protein>
<dbReference type="RefSeq" id="WP_377721103.1">
    <property type="nucleotide sequence ID" value="NZ_JBHSAM010000033.1"/>
</dbReference>